<feature type="region of interest" description="Disordered" evidence="1">
    <location>
        <begin position="1"/>
        <end position="21"/>
    </location>
</feature>
<protein>
    <submittedName>
        <fullName evidence="2">HCFC1</fullName>
    </submittedName>
</protein>
<organism evidence="2">
    <name type="scientific">Mesocestoides corti</name>
    <name type="common">Flatworm</name>
    <dbReference type="NCBI Taxonomy" id="53468"/>
    <lineage>
        <taxon>Eukaryota</taxon>
        <taxon>Metazoa</taxon>
        <taxon>Spiralia</taxon>
        <taxon>Lophotrochozoa</taxon>
        <taxon>Platyhelminthes</taxon>
        <taxon>Cestoda</taxon>
        <taxon>Eucestoda</taxon>
        <taxon>Cyclophyllidea</taxon>
        <taxon>Mesocestoididae</taxon>
        <taxon>Mesocestoides</taxon>
    </lineage>
</organism>
<proteinExistence type="predicted"/>
<feature type="region of interest" description="Disordered" evidence="1">
    <location>
        <begin position="51"/>
        <end position="75"/>
    </location>
</feature>
<sequence>AEEASEGESVSPVVPIGGLGFRRHSPRKVIRKVYTGTSTVPKILNRKRLMVSGAAYPTPSQAPSAPPPTPSEDTMLENRSQKMFYQVSTGSTPEPLVTESAVAATAEPQTDQSNVSVSGAALISTVEPPAPSSVVIESSKSAAVATSEVATPVTTSTTS</sequence>
<feature type="compositionally biased region" description="Low complexity" evidence="1">
    <location>
        <begin position="54"/>
        <end position="63"/>
    </location>
</feature>
<accession>A0A5K3G5S6</accession>
<dbReference type="AlphaFoldDB" id="A0A5K3G5S6"/>
<dbReference type="WBParaSite" id="MCU_014850-RA">
    <property type="protein sequence ID" value="MCU_014850-RA"/>
    <property type="gene ID" value="MCU_014850"/>
</dbReference>
<evidence type="ECO:0000256" key="1">
    <source>
        <dbReference type="SAM" id="MobiDB-lite"/>
    </source>
</evidence>
<evidence type="ECO:0000313" key="2">
    <source>
        <dbReference type="WBParaSite" id="MCU_014850-RA"/>
    </source>
</evidence>
<reference evidence="2" key="1">
    <citation type="submission" date="2019-11" db="UniProtKB">
        <authorList>
            <consortium name="WormBaseParasite"/>
        </authorList>
    </citation>
    <scope>IDENTIFICATION</scope>
</reference>
<name>A0A5K3G5S6_MESCO</name>